<proteinExistence type="predicted"/>
<reference evidence="1" key="1">
    <citation type="submission" date="2014-11" db="EMBL/GenBank/DDBJ databases">
        <authorList>
            <person name="Amaro Gonzalez C."/>
        </authorList>
    </citation>
    <scope>NUCLEOTIDE SEQUENCE</scope>
</reference>
<protein>
    <submittedName>
        <fullName evidence="1">Uncharacterized protein</fullName>
    </submittedName>
</protein>
<accession>A0A0E9RJV7</accession>
<organism evidence="1">
    <name type="scientific">Anguilla anguilla</name>
    <name type="common">European freshwater eel</name>
    <name type="synonym">Muraena anguilla</name>
    <dbReference type="NCBI Taxonomy" id="7936"/>
    <lineage>
        <taxon>Eukaryota</taxon>
        <taxon>Metazoa</taxon>
        <taxon>Chordata</taxon>
        <taxon>Craniata</taxon>
        <taxon>Vertebrata</taxon>
        <taxon>Euteleostomi</taxon>
        <taxon>Actinopterygii</taxon>
        <taxon>Neopterygii</taxon>
        <taxon>Teleostei</taxon>
        <taxon>Anguilliformes</taxon>
        <taxon>Anguillidae</taxon>
        <taxon>Anguilla</taxon>
    </lineage>
</organism>
<dbReference type="EMBL" id="GBXM01079852">
    <property type="protein sequence ID" value="JAH28725.1"/>
    <property type="molecule type" value="Transcribed_RNA"/>
</dbReference>
<evidence type="ECO:0000313" key="1">
    <source>
        <dbReference type="EMBL" id="JAH28725.1"/>
    </source>
</evidence>
<dbReference type="AlphaFoldDB" id="A0A0E9RJV7"/>
<reference evidence="1" key="2">
    <citation type="journal article" date="2015" name="Fish Shellfish Immunol.">
        <title>Early steps in the European eel (Anguilla anguilla)-Vibrio vulnificus interaction in the gills: Role of the RtxA13 toxin.</title>
        <authorList>
            <person name="Callol A."/>
            <person name="Pajuelo D."/>
            <person name="Ebbesson L."/>
            <person name="Teles M."/>
            <person name="MacKenzie S."/>
            <person name="Amaro C."/>
        </authorList>
    </citation>
    <scope>NUCLEOTIDE SEQUENCE</scope>
</reference>
<sequence>MRGRSASNTARNSCTNFHDITNQKLTFCTHLWRLCEWKL</sequence>
<name>A0A0E9RJV7_ANGAN</name>